<keyword evidence="8" id="KW-0472">Membrane</keyword>
<accession>A0AAV8VN04</accession>
<sequence>MANQPHDPNGIFLAAEKTVGRTYDSDDEGYYLDPLNEAAFATGPETLECPSSNVITTRFKCNVAGKWVDCTRRHCCKDYVFVSGRCIHKDQDPCKLNNLCEQRCLVFMQRIVCGCYSGYKYSPQNQMRGIKPVCVDVDECLDHNGDCEHICRNLPGSHRCSCHPGYLLRPDNRTCESTAAEALGKAQAAHLEQRCYANCDSVVRIDEKLKALQEKVSTLTTAIKLSSFASGPPGPVGPPGPPGPPGPRGFPGTEFAPANSNPDYTYSMLDAFVPLPGNDENAQCRCKRGAQGEIGAPGSRGPKGEQGERGPKGLKGERGSFDFLLLLLADVRHDIVHLQNKVYTDGEKPPKFDFEAALQKKRFKQKHRFLHHQKLLEGFVNPSVEAKQTGEGTSSTTTSTTTQKTTRVSAAPSDDIEEFRDIQLPVTADDLEDYDDFSGEMTYEDYL</sequence>
<comment type="subcellular location">
    <subcellularLocation>
        <location evidence="1">Membrane</location>
        <topology evidence="1">Single-pass type I membrane protein</topology>
    </subcellularLocation>
</comment>
<keyword evidence="14" id="KW-1185">Reference proteome</keyword>
<dbReference type="PANTHER" id="PTHR14789:SF1">
    <property type="entry name" value="CHONDROLECTIN"/>
    <property type="match status" value="1"/>
</dbReference>
<evidence type="ECO:0000256" key="9">
    <source>
        <dbReference type="ARBA" id="ARBA00023157"/>
    </source>
</evidence>
<dbReference type="GO" id="GO:0005737">
    <property type="term" value="C:cytoplasm"/>
    <property type="evidence" value="ECO:0007669"/>
    <property type="project" value="TreeGrafter"/>
</dbReference>
<dbReference type="SMART" id="SM00181">
    <property type="entry name" value="EGF"/>
    <property type="match status" value="2"/>
</dbReference>
<feature type="compositionally biased region" description="Basic and acidic residues" evidence="11">
    <location>
        <begin position="302"/>
        <end position="316"/>
    </location>
</feature>
<feature type="domain" description="EGF-like" evidence="12">
    <location>
        <begin position="136"/>
        <end position="176"/>
    </location>
</feature>
<dbReference type="FunFam" id="2.10.25.10:FF:000240">
    <property type="entry name" value="Vitamin K-dependent protein S"/>
    <property type="match status" value="1"/>
</dbReference>
<evidence type="ECO:0000256" key="10">
    <source>
        <dbReference type="PROSITE-ProRule" id="PRU00076"/>
    </source>
</evidence>
<dbReference type="GO" id="GO:0016020">
    <property type="term" value="C:membrane"/>
    <property type="evidence" value="ECO:0007669"/>
    <property type="project" value="UniProtKB-SubCell"/>
</dbReference>
<evidence type="ECO:0000256" key="3">
    <source>
        <dbReference type="ARBA" id="ARBA00022692"/>
    </source>
</evidence>
<dbReference type="Gene3D" id="2.10.25.10">
    <property type="entry name" value="Laminin"/>
    <property type="match status" value="2"/>
</dbReference>
<dbReference type="Proteomes" id="UP001159042">
    <property type="component" value="Unassembled WGS sequence"/>
</dbReference>
<feature type="compositionally biased region" description="Pro residues" evidence="11">
    <location>
        <begin position="232"/>
        <end position="248"/>
    </location>
</feature>
<evidence type="ECO:0000256" key="5">
    <source>
        <dbReference type="ARBA" id="ARBA00022734"/>
    </source>
</evidence>
<dbReference type="Pfam" id="PF14670">
    <property type="entry name" value="FXa_inhibition"/>
    <property type="match status" value="1"/>
</dbReference>
<reference evidence="13 14" key="1">
    <citation type="journal article" date="2023" name="Insect Mol. Biol.">
        <title>Genome sequencing provides insights into the evolution of gene families encoding plant cell wall-degrading enzymes in longhorned beetles.</title>
        <authorList>
            <person name="Shin N.R."/>
            <person name="Okamura Y."/>
            <person name="Kirsch R."/>
            <person name="Pauchet Y."/>
        </authorList>
    </citation>
    <scope>NUCLEOTIDE SEQUENCE [LARGE SCALE GENOMIC DNA]</scope>
    <source>
        <strain evidence="13">EAD_L_NR</strain>
    </source>
</reference>
<feature type="compositionally biased region" description="Low complexity" evidence="11">
    <location>
        <begin position="387"/>
        <end position="406"/>
    </location>
</feature>
<dbReference type="PROSITE" id="PS01186">
    <property type="entry name" value="EGF_2"/>
    <property type="match status" value="1"/>
</dbReference>
<dbReference type="InterPro" id="IPR000742">
    <property type="entry name" value="EGF"/>
</dbReference>
<dbReference type="InterPro" id="IPR001881">
    <property type="entry name" value="EGF-like_Ca-bd_dom"/>
</dbReference>
<dbReference type="InterPro" id="IPR051505">
    <property type="entry name" value="C-type_lectin_domain"/>
</dbReference>
<feature type="region of interest" description="Disordered" evidence="11">
    <location>
        <begin position="226"/>
        <end position="259"/>
    </location>
</feature>
<keyword evidence="2 10" id="KW-0245">EGF-like domain</keyword>
<evidence type="ECO:0000256" key="8">
    <source>
        <dbReference type="ARBA" id="ARBA00023136"/>
    </source>
</evidence>
<dbReference type="EMBL" id="JANEYG010000056">
    <property type="protein sequence ID" value="KAJ8915206.1"/>
    <property type="molecule type" value="Genomic_DNA"/>
</dbReference>
<feature type="region of interest" description="Disordered" evidence="11">
    <location>
        <begin position="381"/>
        <end position="414"/>
    </location>
</feature>
<dbReference type="AlphaFoldDB" id="A0AAV8VN04"/>
<keyword evidence="3" id="KW-0812">Transmembrane</keyword>
<proteinExistence type="predicted"/>
<dbReference type="GO" id="GO:0030246">
    <property type="term" value="F:carbohydrate binding"/>
    <property type="evidence" value="ECO:0007669"/>
    <property type="project" value="UniProtKB-KW"/>
</dbReference>
<evidence type="ECO:0000313" key="14">
    <source>
        <dbReference type="Proteomes" id="UP001159042"/>
    </source>
</evidence>
<keyword evidence="7" id="KW-1133">Transmembrane helix</keyword>
<comment type="caution">
    <text evidence="13">The sequence shown here is derived from an EMBL/GenBank/DDBJ whole genome shotgun (WGS) entry which is preliminary data.</text>
</comment>
<evidence type="ECO:0000256" key="4">
    <source>
        <dbReference type="ARBA" id="ARBA00022729"/>
    </source>
</evidence>
<evidence type="ECO:0000256" key="6">
    <source>
        <dbReference type="ARBA" id="ARBA00022737"/>
    </source>
</evidence>
<name>A0AAV8VN04_9CUCU</name>
<dbReference type="Gene3D" id="1.20.5.320">
    <property type="entry name" value="6-Phosphogluconate Dehydrogenase, domain 3"/>
    <property type="match status" value="2"/>
</dbReference>
<evidence type="ECO:0000313" key="13">
    <source>
        <dbReference type="EMBL" id="KAJ8915206.1"/>
    </source>
</evidence>
<evidence type="ECO:0000256" key="1">
    <source>
        <dbReference type="ARBA" id="ARBA00004479"/>
    </source>
</evidence>
<dbReference type="GO" id="GO:0005509">
    <property type="term" value="F:calcium ion binding"/>
    <property type="evidence" value="ECO:0007669"/>
    <property type="project" value="InterPro"/>
</dbReference>
<keyword evidence="4" id="KW-0732">Signal</keyword>
<dbReference type="SMART" id="SM00179">
    <property type="entry name" value="EGF_CA"/>
    <property type="match status" value="1"/>
</dbReference>
<dbReference type="PROSITE" id="PS50026">
    <property type="entry name" value="EGF_3"/>
    <property type="match status" value="1"/>
</dbReference>
<protein>
    <recommendedName>
        <fullName evidence="12">EGF-like domain-containing protein</fullName>
    </recommendedName>
</protein>
<evidence type="ECO:0000256" key="2">
    <source>
        <dbReference type="ARBA" id="ARBA00022536"/>
    </source>
</evidence>
<evidence type="ECO:0000256" key="11">
    <source>
        <dbReference type="SAM" id="MobiDB-lite"/>
    </source>
</evidence>
<dbReference type="GO" id="GO:0050772">
    <property type="term" value="P:positive regulation of axonogenesis"/>
    <property type="evidence" value="ECO:0007669"/>
    <property type="project" value="TreeGrafter"/>
</dbReference>
<organism evidence="13 14">
    <name type="scientific">Exocentrus adspersus</name>
    <dbReference type="NCBI Taxonomy" id="1586481"/>
    <lineage>
        <taxon>Eukaryota</taxon>
        <taxon>Metazoa</taxon>
        <taxon>Ecdysozoa</taxon>
        <taxon>Arthropoda</taxon>
        <taxon>Hexapoda</taxon>
        <taxon>Insecta</taxon>
        <taxon>Pterygota</taxon>
        <taxon>Neoptera</taxon>
        <taxon>Endopterygota</taxon>
        <taxon>Coleoptera</taxon>
        <taxon>Polyphaga</taxon>
        <taxon>Cucujiformia</taxon>
        <taxon>Chrysomeloidea</taxon>
        <taxon>Cerambycidae</taxon>
        <taxon>Lamiinae</taxon>
        <taxon>Acanthocinini</taxon>
        <taxon>Exocentrus</taxon>
    </lineage>
</organism>
<dbReference type="SUPFAM" id="SSF57196">
    <property type="entry name" value="EGF/Laminin"/>
    <property type="match status" value="2"/>
</dbReference>
<keyword evidence="5" id="KW-0430">Lectin</keyword>
<gene>
    <name evidence="13" type="ORF">NQ315_015429</name>
</gene>
<comment type="caution">
    <text evidence="10">Lacks conserved residue(s) required for the propagation of feature annotation.</text>
</comment>
<evidence type="ECO:0000259" key="12">
    <source>
        <dbReference type="PROSITE" id="PS50026"/>
    </source>
</evidence>
<dbReference type="PANTHER" id="PTHR14789">
    <property type="entry name" value="CHONDROLECTIN VARIANT CHODLFDELTAE"/>
    <property type="match status" value="1"/>
</dbReference>
<keyword evidence="6" id="KW-0677">Repeat</keyword>
<evidence type="ECO:0000256" key="7">
    <source>
        <dbReference type="ARBA" id="ARBA00022989"/>
    </source>
</evidence>
<feature type="region of interest" description="Disordered" evidence="11">
    <location>
        <begin position="290"/>
        <end position="316"/>
    </location>
</feature>
<keyword evidence="9" id="KW-1015">Disulfide bond</keyword>